<dbReference type="Gene3D" id="3.30.70.270">
    <property type="match status" value="1"/>
</dbReference>
<proteinExistence type="predicted"/>
<dbReference type="SMART" id="SM00267">
    <property type="entry name" value="GGDEF"/>
    <property type="match status" value="1"/>
</dbReference>
<dbReference type="GO" id="GO:0005886">
    <property type="term" value="C:plasma membrane"/>
    <property type="evidence" value="ECO:0007669"/>
    <property type="project" value="TreeGrafter"/>
</dbReference>
<dbReference type="InterPro" id="IPR029787">
    <property type="entry name" value="Nucleotide_cyclase"/>
</dbReference>
<dbReference type="EC" id="2.7.7.65" evidence="1"/>
<dbReference type="GO" id="GO:0043709">
    <property type="term" value="P:cell adhesion involved in single-species biofilm formation"/>
    <property type="evidence" value="ECO:0007669"/>
    <property type="project" value="TreeGrafter"/>
</dbReference>
<dbReference type="Proteomes" id="UP000233248">
    <property type="component" value="Unassembled WGS sequence"/>
</dbReference>
<dbReference type="SUPFAM" id="SSF55073">
    <property type="entry name" value="Nucleotide cyclase"/>
    <property type="match status" value="1"/>
</dbReference>
<organism evidence="4 5">
    <name type="scientific">Malaciobacter halophilus</name>
    <dbReference type="NCBI Taxonomy" id="197482"/>
    <lineage>
        <taxon>Bacteria</taxon>
        <taxon>Pseudomonadati</taxon>
        <taxon>Campylobacterota</taxon>
        <taxon>Epsilonproteobacteria</taxon>
        <taxon>Campylobacterales</taxon>
        <taxon>Arcobacteraceae</taxon>
        <taxon>Malaciobacter</taxon>
    </lineage>
</organism>
<accession>A0A2N1J2R0</accession>
<dbReference type="GO" id="GO:1902201">
    <property type="term" value="P:negative regulation of bacterial-type flagellum-dependent cell motility"/>
    <property type="evidence" value="ECO:0007669"/>
    <property type="project" value="TreeGrafter"/>
</dbReference>
<comment type="caution">
    <text evidence="4">The sequence shown here is derived from an EMBL/GenBank/DDBJ whole genome shotgun (WGS) entry which is preliminary data.</text>
</comment>
<evidence type="ECO:0000256" key="1">
    <source>
        <dbReference type="ARBA" id="ARBA00012528"/>
    </source>
</evidence>
<dbReference type="EMBL" id="NXIF01000027">
    <property type="protein sequence ID" value="PKI80762.1"/>
    <property type="molecule type" value="Genomic_DNA"/>
</dbReference>
<comment type="catalytic activity">
    <reaction evidence="2">
        <text>2 GTP = 3',3'-c-di-GMP + 2 diphosphate</text>
        <dbReference type="Rhea" id="RHEA:24898"/>
        <dbReference type="ChEBI" id="CHEBI:33019"/>
        <dbReference type="ChEBI" id="CHEBI:37565"/>
        <dbReference type="ChEBI" id="CHEBI:58805"/>
        <dbReference type="EC" id="2.7.7.65"/>
    </reaction>
</comment>
<dbReference type="CDD" id="cd01949">
    <property type="entry name" value="GGDEF"/>
    <property type="match status" value="1"/>
</dbReference>
<feature type="domain" description="GGDEF" evidence="3">
    <location>
        <begin position="148"/>
        <end position="277"/>
    </location>
</feature>
<evidence type="ECO:0000259" key="3">
    <source>
        <dbReference type="PROSITE" id="PS50887"/>
    </source>
</evidence>
<protein>
    <recommendedName>
        <fullName evidence="1">diguanylate cyclase</fullName>
        <ecNumber evidence="1">2.7.7.65</ecNumber>
    </recommendedName>
</protein>
<dbReference type="PANTHER" id="PTHR45138">
    <property type="entry name" value="REGULATORY COMPONENTS OF SENSORY TRANSDUCTION SYSTEM"/>
    <property type="match status" value="1"/>
</dbReference>
<evidence type="ECO:0000313" key="4">
    <source>
        <dbReference type="EMBL" id="PKI80762.1"/>
    </source>
</evidence>
<dbReference type="FunFam" id="3.30.70.270:FF:000001">
    <property type="entry name" value="Diguanylate cyclase domain protein"/>
    <property type="match status" value="1"/>
</dbReference>
<evidence type="ECO:0000256" key="2">
    <source>
        <dbReference type="ARBA" id="ARBA00034247"/>
    </source>
</evidence>
<dbReference type="InterPro" id="IPR050469">
    <property type="entry name" value="Diguanylate_Cyclase"/>
</dbReference>
<dbReference type="NCBIfam" id="TIGR00254">
    <property type="entry name" value="GGDEF"/>
    <property type="match status" value="1"/>
</dbReference>
<dbReference type="Pfam" id="PF00990">
    <property type="entry name" value="GGDEF"/>
    <property type="match status" value="1"/>
</dbReference>
<sequence length="279" mass="32351">MSSEEIEDIVELENVDMSLSYLNKILSNKKSFNEAKKKYKDRFYCTMLMILTHEKYKESKAKELFNEIQTHKKELKELLNRDVGIVVATMDYLYNIKKELSTPMIIEEQKSDVISQSSVKDKLTGLYAKDIFQIFLDKEFSLASRKRNDLCLIMLDIDDFKKINDSFGHQIGDEVLEKLGKTINSNIRQMDFACRYGGEEFAIIMPNSNKNDAIKLAKRLRKKVEELKFSNFNITISLGISILTQKVKNSSDLIKTADKALYSAKKRGKNRYECFSTHN</sequence>
<dbReference type="PANTHER" id="PTHR45138:SF9">
    <property type="entry name" value="DIGUANYLATE CYCLASE DGCM-RELATED"/>
    <property type="match status" value="1"/>
</dbReference>
<evidence type="ECO:0000313" key="5">
    <source>
        <dbReference type="Proteomes" id="UP000233248"/>
    </source>
</evidence>
<dbReference type="RefSeq" id="WP_101184722.1">
    <property type="nucleotide sequence ID" value="NZ_CP031218.1"/>
</dbReference>
<dbReference type="AlphaFoldDB" id="A0A2N1J2R0"/>
<keyword evidence="5" id="KW-1185">Reference proteome</keyword>
<dbReference type="KEGG" id="ahs:AHALO_1549"/>
<reference evidence="4 5" key="1">
    <citation type="submission" date="2017-09" db="EMBL/GenBank/DDBJ databases">
        <title>Genomics of the genus Arcobacter.</title>
        <authorList>
            <person name="Perez-Cataluna A."/>
            <person name="Figueras M.J."/>
            <person name="Salas-Masso N."/>
        </authorList>
    </citation>
    <scope>NUCLEOTIDE SEQUENCE [LARGE SCALE GENOMIC DNA]</scope>
    <source>
        <strain evidence="4 5">DSM 18005</strain>
    </source>
</reference>
<dbReference type="PROSITE" id="PS50887">
    <property type="entry name" value="GGDEF"/>
    <property type="match status" value="1"/>
</dbReference>
<dbReference type="InterPro" id="IPR000160">
    <property type="entry name" value="GGDEF_dom"/>
</dbReference>
<gene>
    <name evidence="4" type="ORF">CP960_07090</name>
</gene>
<dbReference type="GO" id="GO:0052621">
    <property type="term" value="F:diguanylate cyclase activity"/>
    <property type="evidence" value="ECO:0007669"/>
    <property type="project" value="UniProtKB-EC"/>
</dbReference>
<dbReference type="InterPro" id="IPR043128">
    <property type="entry name" value="Rev_trsase/Diguanyl_cyclase"/>
</dbReference>
<name>A0A2N1J2R0_9BACT</name>
<dbReference type="OrthoDB" id="5457582at2"/>